<accession>A0A7W9BA84</accession>
<dbReference type="InterPro" id="IPR036249">
    <property type="entry name" value="Thioredoxin-like_sf"/>
</dbReference>
<evidence type="ECO:0000256" key="5">
    <source>
        <dbReference type="SAM" id="SignalP"/>
    </source>
</evidence>
<dbReference type="EMBL" id="JACIJK010000001">
    <property type="protein sequence ID" value="MBB5713475.1"/>
    <property type="molecule type" value="Genomic_DNA"/>
</dbReference>
<evidence type="ECO:0000256" key="1">
    <source>
        <dbReference type="ARBA" id="ARBA00010996"/>
    </source>
</evidence>
<evidence type="ECO:0000256" key="4">
    <source>
        <dbReference type="PIRSR" id="PIRSR603782-2"/>
    </source>
</evidence>
<keyword evidence="3" id="KW-0479">Metal-binding</keyword>
<feature type="binding site" evidence="3">
    <location>
        <position position="169"/>
    </location>
    <ligand>
        <name>Cu cation</name>
        <dbReference type="ChEBI" id="CHEBI:23378"/>
    </ligand>
</feature>
<feature type="disulfide bond" description="Redox-active" evidence="4">
    <location>
        <begin position="76"/>
        <end position="80"/>
    </location>
</feature>
<gene>
    <name evidence="6" type="ORF">FHS94_000294</name>
</gene>
<dbReference type="GO" id="GO:0046872">
    <property type="term" value="F:metal ion binding"/>
    <property type="evidence" value="ECO:0007669"/>
    <property type="project" value="UniProtKB-KW"/>
</dbReference>
<evidence type="ECO:0000313" key="7">
    <source>
        <dbReference type="Proteomes" id="UP000546200"/>
    </source>
</evidence>
<keyword evidence="4" id="KW-1015">Disulfide bond</keyword>
<sequence>MNHVTAAARIAAIASCLLAAGCDNAARQDLQTSTEAPLVGARIGGPFSLTDQHGRTVTDRSLAGRYRIMYFGYTFCPDVCPTDVQAIGAALKKLETANAALASRIVPVFITVDPARDTQAVVGQFVANFHPRMIGLTGTPEQVAAVAKEYGVAFSLEKPNATGSYLVSHSRQTYLMNPEGKPLALLPADQGADAVVAEIKRWAT</sequence>
<dbReference type="Proteomes" id="UP000546200">
    <property type="component" value="Unassembled WGS sequence"/>
</dbReference>
<feature type="binding site" evidence="3">
    <location>
        <position position="76"/>
    </location>
    <ligand>
        <name>Cu cation</name>
        <dbReference type="ChEBI" id="CHEBI:23378"/>
    </ligand>
</feature>
<comment type="similarity">
    <text evidence="1">Belongs to the SCO1/2 family.</text>
</comment>
<protein>
    <submittedName>
        <fullName evidence="6">Protein SCO1/2</fullName>
    </submittedName>
</protein>
<dbReference type="FunFam" id="3.40.30.10:FF:000013">
    <property type="entry name" value="Blast:Protein SCO1 homolog, mitochondrial"/>
    <property type="match status" value="1"/>
</dbReference>
<evidence type="ECO:0000256" key="3">
    <source>
        <dbReference type="PIRSR" id="PIRSR603782-1"/>
    </source>
</evidence>
<feature type="binding site" evidence="3">
    <location>
        <position position="80"/>
    </location>
    <ligand>
        <name>Cu cation</name>
        <dbReference type="ChEBI" id="CHEBI:23378"/>
    </ligand>
</feature>
<dbReference type="Gene3D" id="3.40.30.10">
    <property type="entry name" value="Glutaredoxin"/>
    <property type="match status" value="1"/>
</dbReference>
<dbReference type="PANTHER" id="PTHR12151">
    <property type="entry name" value="ELECTRON TRANSPORT PROTIN SCO1/SENC FAMILY MEMBER"/>
    <property type="match status" value="1"/>
</dbReference>
<dbReference type="RefSeq" id="WP_184053775.1">
    <property type="nucleotide sequence ID" value="NZ_JACIJK010000001.1"/>
</dbReference>
<organism evidence="6 7">
    <name type="scientific">Sphingomonas aerophila</name>
    <dbReference type="NCBI Taxonomy" id="1344948"/>
    <lineage>
        <taxon>Bacteria</taxon>
        <taxon>Pseudomonadati</taxon>
        <taxon>Pseudomonadota</taxon>
        <taxon>Alphaproteobacteria</taxon>
        <taxon>Sphingomonadales</taxon>
        <taxon>Sphingomonadaceae</taxon>
        <taxon>Sphingomonas</taxon>
    </lineage>
</organism>
<feature type="signal peptide" evidence="5">
    <location>
        <begin position="1"/>
        <end position="25"/>
    </location>
</feature>
<proteinExistence type="inferred from homology"/>
<evidence type="ECO:0000313" key="6">
    <source>
        <dbReference type="EMBL" id="MBB5713475.1"/>
    </source>
</evidence>
<dbReference type="InterPro" id="IPR003782">
    <property type="entry name" value="SCO1/SenC"/>
</dbReference>
<feature type="chain" id="PRO_5031362114" evidence="5">
    <location>
        <begin position="26"/>
        <end position="204"/>
    </location>
</feature>
<reference evidence="6 7" key="1">
    <citation type="submission" date="2020-08" db="EMBL/GenBank/DDBJ databases">
        <title>Genomic Encyclopedia of Type Strains, Phase IV (KMG-IV): sequencing the most valuable type-strain genomes for metagenomic binning, comparative biology and taxonomic classification.</title>
        <authorList>
            <person name="Goeker M."/>
        </authorList>
    </citation>
    <scope>NUCLEOTIDE SEQUENCE [LARGE SCALE GENOMIC DNA]</scope>
    <source>
        <strain evidence="6 7">DSM 100044</strain>
    </source>
</reference>
<evidence type="ECO:0000256" key="2">
    <source>
        <dbReference type="ARBA" id="ARBA00023008"/>
    </source>
</evidence>
<dbReference type="CDD" id="cd02968">
    <property type="entry name" value="SCO"/>
    <property type="match status" value="1"/>
</dbReference>
<keyword evidence="2 3" id="KW-0186">Copper</keyword>
<name>A0A7W9BA84_9SPHN</name>
<dbReference type="Pfam" id="PF02630">
    <property type="entry name" value="SCO1-SenC"/>
    <property type="match status" value="1"/>
</dbReference>
<dbReference type="PANTHER" id="PTHR12151:SF25">
    <property type="entry name" value="LINALOOL DEHYDRATASE_ISOMERASE DOMAIN-CONTAINING PROTEIN"/>
    <property type="match status" value="1"/>
</dbReference>
<keyword evidence="5" id="KW-0732">Signal</keyword>
<keyword evidence="7" id="KW-1185">Reference proteome</keyword>
<dbReference type="AlphaFoldDB" id="A0A7W9BA84"/>
<dbReference type="SUPFAM" id="SSF52833">
    <property type="entry name" value="Thioredoxin-like"/>
    <property type="match status" value="1"/>
</dbReference>
<comment type="caution">
    <text evidence="6">The sequence shown here is derived from an EMBL/GenBank/DDBJ whole genome shotgun (WGS) entry which is preliminary data.</text>
</comment>